<proteinExistence type="predicted"/>
<keyword evidence="1" id="KW-0812">Transmembrane</keyword>
<dbReference type="Proteomes" id="UP001213015">
    <property type="component" value="Unassembled WGS sequence"/>
</dbReference>
<dbReference type="PANTHER" id="PTHR36433">
    <property type="entry name" value="HYPOTHETICAL CYTOSOLIC PROTEIN"/>
    <property type="match status" value="1"/>
</dbReference>
<keyword evidence="1" id="KW-1133">Transmembrane helix</keyword>
<accession>A0AAP3M2J3</accession>
<dbReference type="InterPro" id="IPR006542">
    <property type="entry name" value="DUF1093"/>
</dbReference>
<comment type="caution">
    <text evidence="2">The sequence shown here is derived from an EMBL/GenBank/DDBJ whole genome shotgun (WGS) entry which is preliminary data.</text>
</comment>
<dbReference type="PANTHER" id="PTHR36433:SF3">
    <property type="entry name" value="YXEA FAMILY PROTEIN"/>
    <property type="match status" value="1"/>
</dbReference>
<dbReference type="RefSeq" id="WP_006586887.1">
    <property type="nucleotide sequence ID" value="NZ_CABMGH010000061.1"/>
</dbReference>
<protein>
    <submittedName>
        <fullName evidence="2">YxeA family protein</fullName>
    </submittedName>
</protein>
<sequence length="110" mass="12692">MSTFKKVMLTVTGVIVVAIFAFFFVHTPQTDRFNPFIQKTTSYAKVKKGTQNYYQVQAINPKTGENLSYKLSEVGGYDNSKEYIEITHKGQYVEKISYISKEKFEKAKQK</sequence>
<organism evidence="2 3">
    <name type="scientific">Lactobacillus mulieris</name>
    <dbReference type="NCBI Taxonomy" id="2508708"/>
    <lineage>
        <taxon>Bacteria</taxon>
        <taxon>Bacillati</taxon>
        <taxon>Bacillota</taxon>
        <taxon>Bacilli</taxon>
        <taxon>Lactobacillales</taxon>
        <taxon>Lactobacillaceae</taxon>
        <taxon>Lactobacillus</taxon>
    </lineage>
</organism>
<name>A0AAP3M2J3_9LACO</name>
<dbReference type="AlphaFoldDB" id="A0AAP3M2J3"/>
<dbReference type="GeneID" id="97459708"/>
<keyword evidence="1" id="KW-0472">Membrane</keyword>
<evidence type="ECO:0000256" key="1">
    <source>
        <dbReference type="SAM" id="Phobius"/>
    </source>
</evidence>
<evidence type="ECO:0000313" key="2">
    <source>
        <dbReference type="EMBL" id="MCZ3844055.1"/>
    </source>
</evidence>
<dbReference type="EMBL" id="JAKHLF010000001">
    <property type="protein sequence ID" value="MCZ3844055.1"/>
    <property type="molecule type" value="Genomic_DNA"/>
</dbReference>
<dbReference type="NCBIfam" id="TIGR01655">
    <property type="entry name" value="yxeA_fam"/>
    <property type="match status" value="1"/>
</dbReference>
<feature type="transmembrane region" description="Helical" evidence="1">
    <location>
        <begin position="7"/>
        <end position="25"/>
    </location>
</feature>
<reference evidence="2" key="1">
    <citation type="submission" date="2022-01" db="EMBL/GenBank/DDBJ databases">
        <title>VMRC isolate genome collection.</title>
        <authorList>
            <person name="France M."/>
            <person name="Rutt L."/>
            <person name="Humphrys M."/>
            <person name="Ravel J."/>
        </authorList>
    </citation>
    <scope>NUCLEOTIDE SEQUENCE</scope>
    <source>
        <strain evidence="2">C0127B5</strain>
    </source>
</reference>
<gene>
    <name evidence="2" type="ORF">L2422_00765</name>
</gene>
<evidence type="ECO:0000313" key="3">
    <source>
        <dbReference type="Proteomes" id="UP001213015"/>
    </source>
</evidence>